<gene>
    <name evidence="2" type="ORF">WI372_02750</name>
</gene>
<evidence type="ECO:0000313" key="2">
    <source>
        <dbReference type="EMBL" id="MEK9499900.1"/>
    </source>
</evidence>
<organism evidence="2 3">
    <name type="scientific">Gaopeijia maritima</name>
    <dbReference type="NCBI Taxonomy" id="3119007"/>
    <lineage>
        <taxon>Bacteria</taxon>
        <taxon>Pseudomonadati</taxon>
        <taxon>Gemmatimonadota</taxon>
        <taxon>Longimicrobiia</taxon>
        <taxon>Gaopeijiales</taxon>
        <taxon>Gaopeijiaceae</taxon>
        <taxon>Gaopeijia</taxon>
    </lineage>
</organism>
<feature type="region of interest" description="Disordered" evidence="1">
    <location>
        <begin position="1"/>
        <end position="21"/>
    </location>
</feature>
<feature type="compositionally biased region" description="Polar residues" evidence="1">
    <location>
        <begin position="1"/>
        <end position="10"/>
    </location>
</feature>
<name>A0ABU9E7F8_9BACT</name>
<evidence type="ECO:0000313" key="3">
    <source>
        <dbReference type="Proteomes" id="UP001484239"/>
    </source>
</evidence>
<reference evidence="2 3" key="1">
    <citation type="submission" date="2024-02" db="EMBL/GenBank/DDBJ databases">
        <title>A novel Gemmatimonadota bacterium.</title>
        <authorList>
            <person name="Du Z.-J."/>
            <person name="Ye Y.-Q."/>
        </authorList>
    </citation>
    <scope>NUCLEOTIDE SEQUENCE [LARGE SCALE GENOMIC DNA]</scope>
    <source>
        <strain evidence="2 3">DH-20</strain>
    </source>
</reference>
<dbReference type="Proteomes" id="UP001484239">
    <property type="component" value="Unassembled WGS sequence"/>
</dbReference>
<dbReference type="EMBL" id="JBBHLI010000001">
    <property type="protein sequence ID" value="MEK9499900.1"/>
    <property type="molecule type" value="Genomic_DNA"/>
</dbReference>
<accession>A0ABU9E7F8</accession>
<proteinExistence type="predicted"/>
<dbReference type="RefSeq" id="WP_405277961.1">
    <property type="nucleotide sequence ID" value="NZ_CP144380.1"/>
</dbReference>
<keyword evidence="3" id="KW-1185">Reference proteome</keyword>
<comment type="caution">
    <text evidence="2">The sequence shown here is derived from an EMBL/GenBank/DDBJ whole genome shotgun (WGS) entry which is preliminary data.</text>
</comment>
<sequence length="102" mass="11413">MSEQTPNDSAPSGPVSRGHHLATLGHGGRFWDVYVEFEDEPRRQEAFGACLCFSPSDPEEGGPPIRTTTILIEPSYEEVLYRARAFEEHHLVSLLRSCLPDD</sequence>
<evidence type="ECO:0000256" key="1">
    <source>
        <dbReference type="SAM" id="MobiDB-lite"/>
    </source>
</evidence>
<protein>
    <submittedName>
        <fullName evidence="2">Uncharacterized protein</fullName>
    </submittedName>
</protein>